<dbReference type="Gene3D" id="3.30.70.270">
    <property type="match status" value="1"/>
</dbReference>
<dbReference type="EC" id="2.7.7.7" evidence="16"/>
<feature type="domain" description="UmuC" evidence="17">
    <location>
        <begin position="5"/>
        <end position="185"/>
    </location>
</feature>
<comment type="subunit">
    <text evidence="3 16">Monomer.</text>
</comment>
<dbReference type="PROSITE" id="PS50173">
    <property type="entry name" value="UMUC"/>
    <property type="match status" value="1"/>
</dbReference>
<evidence type="ECO:0000259" key="17">
    <source>
        <dbReference type="PROSITE" id="PS50173"/>
    </source>
</evidence>
<dbReference type="InterPro" id="IPR053848">
    <property type="entry name" value="IMS_HHH_1"/>
</dbReference>
<evidence type="ECO:0000256" key="9">
    <source>
        <dbReference type="ARBA" id="ARBA00022723"/>
    </source>
</evidence>
<dbReference type="GO" id="GO:0009432">
    <property type="term" value="P:SOS response"/>
    <property type="evidence" value="ECO:0007669"/>
    <property type="project" value="TreeGrafter"/>
</dbReference>
<dbReference type="GO" id="GO:0003684">
    <property type="term" value="F:damaged DNA binding"/>
    <property type="evidence" value="ECO:0007669"/>
    <property type="project" value="InterPro"/>
</dbReference>
<evidence type="ECO:0000256" key="10">
    <source>
        <dbReference type="ARBA" id="ARBA00022763"/>
    </source>
</evidence>
<evidence type="ECO:0000256" key="12">
    <source>
        <dbReference type="ARBA" id="ARBA00022932"/>
    </source>
</evidence>
<dbReference type="Gene3D" id="3.40.1170.60">
    <property type="match status" value="1"/>
</dbReference>
<keyword evidence="6 16" id="KW-0808">Transferase</keyword>
<dbReference type="Pfam" id="PF00817">
    <property type="entry name" value="IMS"/>
    <property type="match status" value="1"/>
</dbReference>
<dbReference type="InterPro" id="IPR043128">
    <property type="entry name" value="Rev_trsase/Diguanyl_cyclase"/>
</dbReference>
<dbReference type="InterPro" id="IPR001126">
    <property type="entry name" value="UmuC"/>
</dbReference>
<comment type="cofactor">
    <cofactor evidence="16">
        <name>Mg(2+)</name>
        <dbReference type="ChEBI" id="CHEBI:18420"/>
    </cofactor>
    <text evidence="16">Binds 2 magnesium ions per subunit.</text>
</comment>
<evidence type="ECO:0000256" key="15">
    <source>
        <dbReference type="ARBA" id="ARBA00049244"/>
    </source>
</evidence>
<dbReference type="Proteomes" id="UP000255367">
    <property type="component" value="Unassembled WGS sequence"/>
</dbReference>
<dbReference type="GO" id="GO:0005829">
    <property type="term" value="C:cytosol"/>
    <property type="evidence" value="ECO:0007669"/>
    <property type="project" value="TreeGrafter"/>
</dbReference>
<dbReference type="GO" id="GO:0006261">
    <property type="term" value="P:DNA-templated DNA replication"/>
    <property type="evidence" value="ECO:0007669"/>
    <property type="project" value="UniProtKB-UniRule"/>
</dbReference>
<dbReference type="Gene3D" id="1.10.150.20">
    <property type="entry name" value="5' to 3' exonuclease, C-terminal subdomain"/>
    <property type="match status" value="1"/>
</dbReference>
<dbReference type="EMBL" id="UHIO01000001">
    <property type="protein sequence ID" value="SUP44144.1"/>
    <property type="molecule type" value="Genomic_DNA"/>
</dbReference>
<keyword evidence="10 16" id="KW-0227">DNA damage</keyword>
<dbReference type="InterPro" id="IPR017961">
    <property type="entry name" value="DNA_pol_Y-fam_little_finger"/>
</dbReference>
<comment type="function">
    <text evidence="16">Poorly processive, error-prone DNA polymerase involved in untargeted mutagenesis. Copies undamaged DNA at stalled replication forks, which arise in vivo from mismatched or misaligned primer ends. These misaligned primers can be extended by PolIV. Exhibits no 3'-5' exonuclease (proofreading) activity. May be involved in translesional synthesis, in conjunction with the beta clamp from PolIII.</text>
</comment>
<dbReference type="GO" id="GO:0042276">
    <property type="term" value="P:error-prone translesion synthesis"/>
    <property type="evidence" value="ECO:0007669"/>
    <property type="project" value="TreeGrafter"/>
</dbReference>
<keyword evidence="8 16" id="KW-0235">DNA replication</keyword>
<dbReference type="GO" id="GO:0003887">
    <property type="term" value="F:DNA-directed DNA polymerase activity"/>
    <property type="evidence" value="ECO:0007669"/>
    <property type="project" value="UniProtKB-UniRule"/>
</dbReference>
<dbReference type="NCBIfam" id="NF002677">
    <property type="entry name" value="PRK02406.1"/>
    <property type="match status" value="1"/>
</dbReference>
<dbReference type="AlphaFoldDB" id="A0A380NNY6"/>
<comment type="subcellular location">
    <subcellularLocation>
        <location evidence="1 16">Cytoplasm</location>
    </subcellularLocation>
</comment>
<evidence type="ECO:0000256" key="2">
    <source>
        <dbReference type="ARBA" id="ARBA00010945"/>
    </source>
</evidence>
<dbReference type="InterPro" id="IPR043502">
    <property type="entry name" value="DNA/RNA_pol_sf"/>
</dbReference>
<proteinExistence type="inferred from homology"/>
<evidence type="ECO:0000256" key="16">
    <source>
        <dbReference type="HAMAP-Rule" id="MF_01113"/>
    </source>
</evidence>
<dbReference type="GO" id="GO:0006281">
    <property type="term" value="P:DNA repair"/>
    <property type="evidence" value="ECO:0007669"/>
    <property type="project" value="UniProtKB-UniRule"/>
</dbReference>
<organism evidence="18 19">
    <name type="scientific">Veillonella criceti</name>
    <dbReference type="NCBI Taxonomy" id="103891"/>
    <lineage>
        <taxon>Bacteria</taxon>
        <taxon>Bacillati</taxon>
        <taxon>Bacillota</taxon>
        <taxon>Negativicutes</taxon>
        <taxon>Veillonellales</taxon>
        <taxon>Veillonellaceae</taxon>
        <taxon>Veillonella</taxon>
    </lineage>
</organism>
<evidence type="ECO:0000313" key="18">
    <source>
        <dbReference type="EMBL" id="SUP44144.1"/>
    </source>
</evidence>
<evidence type="ECO:0000313" key="19">
    <source>
        <dbReference type="Proteomes" id="UP000255367"/>
    </source>
</evidence>
<feature type="binding site" evidence="16">
    <location>
        <position position="103"/>
    </location>
    <ligand>
        <name>Mg(2+)</name>
        <dbReference type="ChEBI" id="CHEBI:18420"/>
    </ligand>
</feature>
<dbReference type="Pfam" id="PF11799">
    <property type="entry name" value="IMS_C"/>
    <property type="match status" value="1"/>
</dbReference>
<dbReference type="NCBIfam" id="NF010731">
    <property type="entry name" value="PRK14133.1"/>
    <property type="match status" value="1"/>
</dbReference>
<gene>
    <name evidence="18" type="primary">dinB_2</name>
    <name evidence="16" type="synonym">dinB</name>
    <name evidence="18" type="ORF">NCTC12020_01526</name>
</gene>
<feature type="site" description="Substrate discrimination" evidence="16">
    <location>
        <position position="14"/>
    </location>
</feature>
<keyword evidence="9 16" id="KW-0479">Metal-binding</keyword>
<evidence type="ECO:0000256" key="5">
    <source>
        <dbReference type="ARBA" id="ARBA00022490"/>
    </source>
</evidence>
<dbReference type="PANTHER" id="PTHR11076">
    <property type="entry name" value="DNA REPAIR POLYMERASE UMUC / TRANSFERASE FAMILY MEMBER"/>
    <property type="match status" value="1"/>
</dbReference>
<dbReference type="HAMAP" id="MF_01113">
    <property type="entry name" value="DNApol_IV"/>
    <property type="match status" value="1"/>
</dbReference>
<dbReference type="NCBIfam" id="NF002882">
    <property type="entry name" value="PRK03348.1"/>
    <property type="match status" value="1"/>
</dbReference>
<keyword evidence="11 16" id="KW-0460">Magnesium</keyword>
<evidence type="ECO:0000256" key="11">
    <source>
        <dbReference type="ARBA" id="ARBA00022842"/>
    </source>
</evidence>
<evidence type="ECO:0000256" key="14">
    <source>
        <dbReference type="ARBA" id="ARBA00023204"/>
    </source>
</evidence>
<dbReference type="RefSeq" id="WP_115310649.1">
    <property type="nucleotide sequence ID" value="NZ_UHIO01000001.1"/>
</dbReference>
<name>A0A380NNY6_9FIRM</name>
<keyword evidence="14 16" id="KW-0234">DNA repair</keyword>
<dbReference type="PANTHER" id="PTHR11076:SF33">
    <property type="entry name" value="DNA POLYMERASE KAPPA"/>
    <property type="match status" value="1"/>
</dbReference>
<keyword evidence="5 16" id="KW-0963">Cytoplasm</keyword>
<feature type="binding site" evidence="16">
    <location>
        <position position="9"/>
    </location>
    <ligand>
        <name>Mg(2+)</name>
        <dbReference type="ChEBI" id="CHEBI:18420"/>
    </ligand>
</feature>
<keyword evidence="19" id="KW-1185">Reference proteome</keyword>
<dbReference type="InterPro" id="IPR036775">
    <property type="entry name" value="DNA_pol_Y-fam_lit_finger_sf"/>
</dbReference>
<evidence type="ECO:0000256" key="4">
    <source>
        <dbReference type="ARBA" id="ARBA00022457"/>
    </source>
</evidence>
<dbReference type="InterPro" id="IPR050116">
    <property type="entry name" value="DNA_polymerase-Y"/>
</dbReference>
<keyword evidence="13 16" id="KW-0238">DNA-binding</keyword>
<sequence length="398" mass="45217">MRRWIMHVDMDAFYASVEQRDNPEYRGRPVIVGGLSSRGVVATASYEARKLGVHSAMSIVKAKELCPDGIYLRPRFAVYHAISEQVHEIMHRYTPYIEPLSLDEAFLDVTGLHGQFTGPYALGKAIKDDIWKATGLIASVGVAPNKYLAKLASDIKKPNGLVVIPYGQEAQFVAPLPVKRLWGVGRHMEKRLQAAGFYTIGQLAALPHEGALKSIVGNQAKRLYDMARGIDERPVEYERQIHSIGNELTYEHDLEDSEVIDREWYYFAHKVAKRLRQHNLKGRTIAIKVRFNDFETISRQKRIEIATDSEETLYRVGMMLYNKLNINKPIRLLGLTVSDFAETWGQTSLFEEETSQEDLAKAVDGLEAKFGEGIVMKGALWERANQQKREEENHNETI</sequence>
<dbReference type="OrthoDB" id="9808813at2"/>
<dbReference type="CDD" id="cd03586">
    <property type="entry name" value="PolY_Pol_IV_kappa"/>
    <property type="match status" value="1"/>
</dbReference>
<dbReference type="InterPro" id="IPR022880">
    <property type="entry name" value="DNApol_IV"/>
</dbReference>
<reference evidence="18 19" key="1">
    <citation type="submission" date="2018-06" db="EMBL/GenBank/DDBJ databases">
        <authorList>
            <consortium name="Pathogen Informatics"/>
            <person name="Doyle S."/>
        </authorList>
    </citation>
    <scope>NUCLEOTIDE SEQUENCE [LARGE SCALE GENOMIC DNA]</scope>
    <source>
        <strain evidence="18 19">NCTC12020</strain>
    </source>
</reference>
<evidence type="ECO:0000256" key="8">
    <source>
        <dbReference type="ARBA" id="ARBA00022705"/>
    </source>
</evidence>
<protein>
    <recommendedName>
        <fullName evidence="16">DNA polymerase IV</fullName>
        <shortName evidence="16">Pol IV</shortName>
        <ecNumber evidence="16">2.7.7.7</ecNumber>
    </recommendedName>
</protein>
<dbReference type="Gene3D" id="3.30.1490.100">
    <property type="entry name" value="DNA polymerase, Y-family, little finger domain"/>
    <property type="match status" value="1"/>
</dbReference>
<dbReference type="FunFam" id="3.30.1490.100:FF:000004">
    <property type="entry name" value="DNA polymerase IV"/>
    <property type="match status" value="1"/>
</dbReference>
<keyword evidence="4 16" id="KW-0515">Mutator protein</keyword>
<dbReference type="Pfam" id="PF21999">
    <property type="entry name" value="IMS_HHH_1"/>
    <property type="match status" value="1"/>
</dbReference>
<accession>A0A380NNY6</accession>
<dbReference type="GO" id="GO:0000287">
    <property type="term" value="F:magnesium ion binding"/>
    <property type="evidence" value="ECO:0007669"/>
    <property type="project" value="UniProtKB-UniRule"/>
</dbReference>
<evidence type="ECO:0000256" key="3">
    <source>
        <dbReference type="ARBA" id="ARBA00011245"/>
    </source>
</evidence>
<comment type="similarity">
    <text evidence="2 16">Belongs to the DNA polymerase type-Y family.</text>
</comment>
<dbReference type="SUPFAM" id="SSF100879">
    <property type="entry name" value="Lesion bypass DNA polymerase (Y-family), little finger domain"/>
    <property type="match status" value="1"/>
</dbReference>
<keyword evidence="12 16" id="KW-0239">DNA-directed DNA polymerase</keyword>
<evidence type="ECO:0000256" key="6">
    <source>
        <dbReference type="ARBA" id="ARBA00022679"/>
    </source>
</evidence>
<evidence type="ECO:0000256" key="1">
    <source>
        <dbReference type="ARBA" id="ARBA00004496"/>
    </source>
</evidence>
<keyword evidence="7 16" id="KW-0548">Nucleotidyltransferase</keyword>
<feature type="active site" evidence="16">
    <location>
        <position position="104"/>
    </location>
</feature>
<evidence type="ECO:0000256" key="7">
    <source>
        <dbReference type="ARBA" id="ARBA00022695"/>
    </source>
</evidence>
<dbReference type="FunFam" id="3.40.1170.60:FF:000001">
    <property type="entry name" value="DNA polymerase IV"/>
    <property type="match status" value="1"/>
</dbReference>
<evidence type="ECO:0000256" key="13">
    <source>
        <dbReference type="ARBA" id="ARBA00023125"/>
    </source>
</evidence>
<comment type="catalytic activity">
    <reaction evidence="15 16">
        <text>DNA(n) + a 2'-deoxyribonucleoside 5'-triphosphate = DNA(n+1) + diphosphate</text>
        <dbReference type="Rhea" id="RHEA:22508"/>
        <dbReference type="Rhea" id="RHEA-COMP:17339"/>
        <dbReference type="Rhea" id="RHEA-COMP:17340"/>
        <dbReference type="ChEBI" id="CHEBI:33019"/>
        <dbReference type="ChEBI" id="CHEBI:61560"/>
        <dbReference type="ChEBI" id="CHEBI:173112"/>
        <dbReference type="EC" id="2.7.7.7"/>
    </reaction>
</comment>
<dbReference type="SUPFAM" id="SSF56672">
    <property type="entry name" value="DNA/RNA polymerases"/>
    <property type="match status" value="1"/>
</dbReference>